<dbReference type="PANTHER" id="PTHR35841:SF1">
    <property type="entry name" value="PHOSPHONATES-BINDING PERIPLASMIC PROTEIN"/>
    <property type="match status" value="1"/>
</dbReference>
<dbReference type="Gene3D" id="3.40.190.10">
    <property type="entry name" value="Periplasmic binding protein-like II"/>
    <property type="match status" value="1"/>
</dbReference>
<dbReference type="Pfam" id="PF12974">
    <property type="entry name" value="Phosphonate-bd"/>
    <property type="match status" value="1"/>
</dbReference>
<dbReference type="AlphaFoldDB" id="A0A5C6U370"/>
<protein>
    <submittedName>
        <fullName evidence="1">Phosphate/phosphite/phosphonate ABC transporter substrate-binding protein</fullName>
    </submittedName>
</protein>
<accession>A0A5C6U370</accession>
<evidence type="ECO:0000313" key="1">
    <source>
        <dbReference type="EMBL" id="TXC67297.1"/>
    </source>
</evidence>
<comment type="caution">
    <text evidence="1">The sequence shown here is derived from an EMBL/GenBank/DDBJ whole genome shotgun (WGS) entry which is preliminary data.</text>
</comment>
<sequence length="205" mass="22780">MEEIYAPAAAELSQSLKRSVAFRTASSWDRFFAQLKAQQHDIALVHAFFYVAAADEFGYVPLARMREPFTAVVVVPQDSPIRSTDELRGKVIATPPPYLPAVHLGKKALRDRGLVRGRTVTFDETRTVDACLQQALIGAAQACIAPPFAVGAFQASYGVRLRILLETEPLPSPVFIVHRRVPEPERERLRAALLDWNRTAAGRRC</sequence>
<evidence type="ECO:0000313" key="2">
    <source>
        <dbReference type="Proteomes" id="UP000321832"/>
    </source>
</evidence>
<proteinExistence type="predicted"/>
<dbReference type="EMBL" id="VOPW01000001">
    <property type="protein sequence ID" value="TXC67297.1"/>
    <property type="molecule type" value="Genomic_DNA"/>
</dbReference>
<name>A0A5C6U370_9BURK</name>
<gene>
    <name evidence="1" type="ORF">FSC37_21160</name>
</gene>
<organism evidence="1 2">
    <name type="scientific">Piscinibacter aquaticus</name>
    <dbReference type="NCBI Taxonomy" id="392597"/>
    <lineage>
        <taxon>Bacteria</taxon>
        <taxon>Pseudomonadati</taxon>
        <taxon>Pseudomonadota</taxon>
        <taxon>Betaproteobacteria</taxon>
        <taxon>Burkholderiales</taxon>
        <taxon>Sphaerotilaceae</taxon>
        <taxon>Piscinibacter</taxon>
    </lineage>
</organism>
<keyword evidence="2" id="KW-1185">Reference proteome</keyword>
<dbReference type="PANTHER" id="PTHR35841">
    <property type="entry name" value="PHOSPHONATES-BINDING PERIPLASMIC PROTEIN"/>
    <property type="match status" value="1"/>
</dbReference>
<dbReference type="SUPFAM" id="SSF53850">
    <property type="entry name" value="Periplasmic binding protein-like II"/>
    <property type="match status" value="1"/>
</dbReference>
<reference evidence="1 2" key="1">
    <citation type="submission" date="2019-08" db="EMBL/GenBank/DDBJ databases">
        <authorList>
            <person name="Khan S.A."/>
            <person name="Jeon C.O."/>
            <person name="Jeong S.E."/>
        </authorList>
    </citation>
    <scope>NUCLEOTIDE SEQUENCE [LARGE SCALE GENOMIC DNA]</scope>
    <source>
        <strain evidence="2">IMCC1728</strain>
    </source>
</reference>
<dbReference type="Proteomes" id="UP000321832">
    <property type="component" value="Unassembled WGS sequence"/>
</dbReference>